<sequence length="170" mass="19085">MSESILQEADRIINGQRRADYGPVEDSFVDIAARWTQELGKKLSEPLTPFDVVHLMVQLKLSRAKNGYHRDSYVDIGGYVGLTEKLQGVGLTPTQAEAITEYTSLADIPAGLVVTDKYGDSWRINVDSRWLEVKFAEDGKRAKWDDNTSHKMTGADLHIWDQFGPFKVAV</sequence>
<dbReference type="KEGG" id="vg:64871198"/>
<gene>
    <name evidence="2" type="primary">52</name>
    <name evidence="2" type="ORF">SEA_PHARAOH_52</name>
</gene>
<evidence type="ECO:0000313" key="3">
    <source>
        <dbReference type="Proteomes" id="UP000293430"/>
    </source>
</evidence>
<dbReference type="GeneID" id="64871198"/>
<dbReference type="EMBL" id="MK524530">
    <property type="protein sequence ID" value="QBJ00241.1"/>
    <property type="molecule type" value="Genomic_DNA"/>
</dbReference>
<dbReference type="Pfam" id="PF19905">
    <property type="entry name" value="DUF6378"/>
    <property type="match status" value="1"/>
</dbReference>
<evidence type="ECO:0000259" key="1">
    <source>
        <dbReference type="Pfam" id="PF19905"/>
    </source>
</evidence>
<dbReference type="InterPro" id="IPR045958">
    <property type="entry name" value="DUF6378"/>
</dbReference>
<reference evidence="2 3" key="1">
    <citation type="submission" date="2019-02" db="EMBL/GenBank/DDBJ databases">
        <authorList>
            <person name="Liuzzo S."/>
            <person name="Smith M.A."/>
            <person name="Garlena R.A."/>
            <person name="Russell D.A."/>
            <person name="Pope W.H."/>
            <person name="Jacobs-Sera D."/>
            <person name="Hatfull G.F."/>
        </authorList>
    </citation>
    <scope>NUCLEOTIDE SEQUENCE [LARGE SCALE GENOMIC DNA]</scope>
</reference>
<evidence type="ECO:0000313" key="2">
    <source>
        <dbReference type="EMBL" id="QBJ00241.1"/>
    </source>
</evidence>
<feature type="domain" description="DUF6378" evidence="1">
    <location>
        <begin position="5"/>
        <end position="86"/>
    </location>
</feature>
<protein>
    <recommendedName>
        <fullName evidence="1">DUF6378 domain-containing protein</fullName>
    </recommendedName>
</protein>
<name>A0A481W347_9CAUD</name>
<dbReference type="RefSeq" id="YP_010061578.1">
    <property type="nucleotide sequence ID" value="NC_054784.1"/>
</dbReference>
<proteinExistence type="predicted"/>
<keyword evidence="3" id="KW-1185">Reference proteome</keyword>
<accession>A0A481W347</accession>
<organism evidence="2 3">
    <name type="scientific">Mycobacterium phage Pharaoh</name>
    <dbReference type="NCBI Taxonomy" id="2530140"/>
    <lineage>
        <taxon>Viruses</taxon>
        <taxon>Duplodnaviria</taxon>
        <taxon>Heunggongvirae</taxon>
        <taxon>Uroviricota</taxon>
        <taxon>Caudoviricetes</taxon>
        <taxon>Pharaohvirus</taxon>
        <taxon>Pharaohvirus pharaoh</taxon>
    </lineage>
</organism>
<dbReference type="Proteomes" id="UP000293430">
    <property type="component" value="Segment"/>
</dbReference>